<dbReference type="EMBL" id="JBDFQZ010000010">
    <property type="protein sequence ID" value="KAK9681968.1"/>
    <property type="molecule type" value="Genomic_DNA"/>
</dbReference>
<keyword evidence="7" id="KW-0833">Ubl conjugation pathway</keyword>
<comment type="subcellular location">
    <subcellularLocation>
        <location evidence="2">Endomembrane system</location>
        <topology evidence="2">Multi-pass membrane protein</topology>
    </subcellularLocation>
</comment>
<evidence type="ECO:0000256" key="6">
    <source>
        <dbReference type="ARBA" id="ARBA00022692"/>
    </source>
</evidence>
<evidence type="ECO:0000256" key="4">
    <source>
        <dbReference type="ARBA" id="ARBA00012483"/>
    </source>
</evidence>
<evidence type="ECO:0000256" key="9">
    <source>
        <dbReference type="ARBA" id="ARBA00023136"/>
    </source>
</evidence>
<evidence type="ECO:0000313" key="15">
    <source>
        <dbReference type="Proteomes" id="UP001443914"/>
    </source>
</evidence>
<sequence length="923" mass="104358">MEMTPLHFLHLLLHLCLLLAARTTAKPPSYTKHCSNFLPKPSYSSQIPLFPPKSPSFLAAYTTTSAAALLLTPPTTTVIASLIPHTLFPTSTSGVFKFDSTLTIQSYHRRRYRNGRFLISFRGGPRIPVQLRVIRFELSGFWDSGSGLMCSVGSGFRRNALAVGNDLEFDIVFKAVYHNVSVVHSSLVVGSLESLNLDDNVRFFKPVSMMGFNRMNYNYTLINDNEVNSSSISSTNISALTIDARLFRNCQEISSLANYFELSYGNDCGGRNCSLIDGVLGFLPRFMSMNEIDCTAHRMVRVAFVVSNVSDVRNGVRQPLDPFRTLVAEGAWNEEKTKINFAVCRILNFTDNPLNATVGDCSIRVNIELSERLTLRNWSVISGYIWSVKGVEEPGYFDRIEIRASGTRRAALPSMKYEYTEIDRVRKFCAETKGIKRKGKNFPDPYSQDLKFDMDVKNSKGSLAWGKANPVFVGDRFVQNMYPYFRSSVLPSPKTITPVNSTQVNYALVNVAYRIILTPKDKFDVGGRSFSRDEKIIISAEGIYDAKIGRLCMVACWNRETDGSVPLNTTSRQDCDIFIDIQFPPRDSNDNSVVKGTIESKRDKTSDPFFFASLDLSGTSLTKSQVREVFWRMDFEIAMILISNTLACVFIGLQLFHVKKHPQVLPFISIVMLTVITLGHMIPLLLNIEAFFLSTHTKKTVLFGSGGWLEVNEVLVRVITMVAFLLEFRLLQLTWSARGENSSQKTALQESDRKVIYYCLPLYVAGALIAWLVQRLRSPPRRSFRHYKIASSNTSLSFWGDIKSYAGFILDAFLVPQIMFNVFSDSNERALSVPYFVGTTIVRLLPHGYDLFRAHSSSWSFDPWYIYADPGMNFYSTTWDILISCLGIVFVILVYLQQRYGGRWFVPKRFNKTVAYEMVPIGL</sequence>
<feature type="domain" description="DUF2921" evidence="13">
    <location>
        <begin position="81"/>
        <end position="208"/>
    </location>
</feature>
<feature type="chain" id="PRO_5043396494" description="RING-type E3 ubiquitin transferase" evidence="11">
    <location>
        <begin position="26"/>
        <end position="923"/>
    </location>
</feature>
<name>A0AAW1I0D1_SAPOF</name>
<dbReference type="GO" id="GO:0012505">
    <property type="term" value="C:endomembrane system"/>
    <property type="evidence" value="ECO:0007669"/>
    <property type="project" value="UniProtKB-SubCell"/>
</dbReference>
<feature type="transmembrane region" description="Helical" evidence="10">
    <location>
        <begin position="872"/>
        <end position="896"/>
    </location>
</feature>
<feature type="transmembrane region" description="Helical" evidence="10">
    <location>
        <begin position="755"/>
        <end position="773"/>
    </location>
</feature>
<comment type="pathway">
    <text evidence="3">Protein modification; protein ubiquitination.</text>
</comment>
<keyword evidence="5" id="KW-0808">Transferase</keyword>
<dbReference type="GO" id="GO:0061630">
    <property type="term" value="F:ubiquitin protein ligase activity"/>
    <property type="evidence" value="ECO:0007669"/>
    <property type="project" value="UniProtKB-EC"/>
</dbReference>
<keyword evidence="11" id="KW-0732">Signal</keyword>
<accession>A0AAW1I0D1</accession>
<evidence type="ECO:0000313" key="14">
    <source>
        <dbReference type="EMBL" id="KAK9681968.1"/>
    </source>
</evidence>
<evidence type="ECO:0000256" key="2">
    <source>
        <dbReference type="ARBA" id="ARBA00004127"/>
    </source>
</evidence>
<protein>
    <recommendedName>
        <fullName evidence="4">RING-type E3 ubiquitin transferase</fullName>
        <ecNumber evidence="4">2.3.2.27</ecNumber>
    </recommendedName>
</protein>
<dbReference type="PANTHER" id="PTHR33389">
    <property type="entry name" value="FAMILY PROTEIN, PUTATIVE (DUF2921)-RELATED"/>
    <property type="match status" value="1"/>
</dbReference>
<feature type="transmembrane region" description="Helical" evidence="10">
    <location>
        <begin position="670"/>
        <end position="694"/>
    </location>
</feature>
<dbReference type="AlphaFoldDB" id="A0AAW1I0D1"/>
<comment type="catalytic activity">
    <reaction evidence="1">
        <text>S-ubiquitinyl-[E2 ubiquitin-conjugating enzyme]-L-cysteine + [acceptor protein]-L-lysine = [E2 ubiquitin-conjugating enzyme]-L-cysteine + N(6)-ubiquitinyl-[acceptor protein]-L-lysine.</text>
        <dbReference type="EC" id="2.3.2.27"/>
    </reaction>
</comment>
<feature type="domain" description="DUF2921" evidence="13">
    <location>
        <begin position="273"/>
        <end position="400"/>
    </location>
</feature>
<dbReference type="Pfam" id="PF11145">
    <property type="entry name" value="DUF2921"/>
    <property type="match status" value="1"/>
</dbReference>
<evidence type="ECO:0000256" key="8">
    <source>
        <dbReference type="ARBA" id="ARBA00022989"/>
    </source>
</evidence>
<evidence type="ECO:0000256" key="11">
    <source>
        <dbReference type="SAM" id="SignalP"/>
    </source>
</evidence>
<dbReference type="Proteomes" id="UP001443914">
    <property type="component" value="Unassembled WGS sequence"/>
</dbReference>
<keyword evidence="8 10" id="KW-1133">Transmembrane helix</keyword>
<keyword evidence="9 10" id="KW-0472">Membrane</keyword>
<feature type="transmembrane region" description="Helical" evidence="10">
    <location>
        <begin position="714"/>
        <end position="735"/>
    </location>
</feature>
<dbReference type="InterPro" id="IPR021319">
    <property type="entry name" value="DUF2921"/>
</dbReference>
<feature type="signal peptide" evidence="11">
    <location>
        <begin position="1"/>
        <end position="25"/>
    </location>
</feature>
<evidence type="ECO:0000259" key="13">
    <source>
        <dbReference type="Pfam" id="PF25333"/>
    </source>
</evidence>
<evidence type="ECO:0000259" key="12">
    <source>
        <dbReference type="Pfam" id="PF11145"/>
    </source>
</evidence>
<feature type="domain" description="SWEET-like" evidence="12">
    <location>
        <begin position="625"/>
        <end position="910"/>
    </location>
</feature>
<dbReference type="PANTHER" id="PTHR33389:SF22">
    <property type="entry name" value="FAMILY PROTEIN, PUTATIVE (DUF2921)-RELATED"/>
    <property type="match status" value="1"/>
</dbReference>
<proteinExistence type="predicted"/>
<evidence type="ECO:0000256" key="3">
    <source>
        <dbReference type="ARBA" id="ARBA00004906"/>
    </source>
</evidence>
<feature type="transmembrane region" description="Helical" evidence="10">
    <location>
        <begin position="637"/>
        <end position="658"/>
    </location>
</feature>
<evidence type="ECO:0000256" key="7">
    <source>
        <dbReference type="ARBA" id="ARBA00022786"/>
    </source>
</evidence>
<keyword evidence="6 10" id="KW-0812">Transmembrane</keyword>
<dbReference type="Pfam" id="PF25333">
    <property type="entry name" value="DUF2921_N"/>
    <property type="match status" value="3"/>
</dbReference>
<gene>
    <name evidence="14" type="ORF">RND81_10G040200</name>
</gene>
<evidence type="ECO:0000256" key="5">
    <source>
        <dbReference type="ARBA" id="ARBA00022679"/>
    </source>
</evidence>
<dbReference type="InterPro" id="IPR057425">
    <property type="entry name" value="DUF2921_N"/>
</dbReference>
<organism evidence="14 15">
    <name type="scientific">Saponaria officinalis</name>
    <name type="common">Common soapwort</name>
    <name type="synonym">Lychnis saponaria</name>
    <dbReference type="NCBI Taxonomy" id="3572"/>
    <lineage>
        <taxon>Eukaryota</taxon>
        <taxon>Viridiplantae</taxon>
        <taxon>Streptophyta</taxon>
        <taxon>Embryophyta</taxon>
        <taxon>Tracheophyta</taxon>
        <taxon>Spermatophyta</taxon>
        <taxon>Magnoliopsida</taxon>
        <taxon>eudicotyledons</taxon>
        <taxon>Gunneridae</taxon>
        <taxon>Pentapetalae</taxon>
        <taxon>Caryophyllales</taxon>
        <taxon>Caryophyllaceae</taxon>
        <taxon>Caryophylleae</taxon>
        <taxon>Saponaria</taxon>
    </lineage>
</organism>
<feature type="domain" description="DUF2921" evidence="13">
    <location>
        <begin position="427"/>
        <end position="614"/>
    </location>
</feature>
<comment type="caution">
    <text evidence="14">The sequence shown here is derived from an EMBL/GenBank/DDBJ whole genome shotgun (WGS) entry which is preliminary data.</text>
</comment>
<keyword evidence="15" id="KW-1185">Reference proteome</keyword>
<dbReference type="EC" id="2.3.2.27" evidence="4"/>
<reference evidence="14" key="1">
    <citation type="submission" date="2024-03" db="EMBL/GenBank/DDBJ databases">
        <title>WGS assembly of Saponaria officinalis var. Norfolk2.</title>
        <authorList>
            <person name="Jenkins J."/>
            <person name="Shu S."/>
            <person name="Grimwood J."/>
            <person name="Barry K."/>
            <person name="Goodstein D."/>
            <person name="Schmutz J."/>
            <person name="Leebens-Mack J."/>
            <person name="Osbourn A."/>
        </authorList>
    </citation>
    <scope>NUCLEOTIDE SEQUENCE [LARGE SCALE GENOMIC DNA]</scope>
    <source>
        <strain evidence="14">JIC</strain>
    </source>
</reference>
<evidence type="ECO:0000256" key="10">
    <source>
        <dbReference type="SAM" id="Phobius"/>
    </source>
</evidence>
<evidence type="ECO:0000256" key="1">
    <source>
        <dbReference type="ARBA" id="ARBA00000900"/>
    </source>
</evidence>